<gene>
    <name evidence="2" type="ORF">Ssi02_53170</name>
</gene>
<protein>
    <submittedName>
        <fullName evidence="2">SchA/CurD</fullName>
    </submittedName>
</protein>
<dbReference type="InterPro" id="IPR007575">
    <property type="entry name" value="SchA_CurD-like"/>
</dbReference>
<dbReference type="RefSeq" id="WP_204030153.1">
    <property type="nucleotide sequence ID" value="NZ_BOOW01000032.1"/>
</dbReference>
<dbReference type="AlphaFoldDB" id="A0A919V9A5"/>
<comment type="caution">
    <text evidence="2">The sequence shown here is derived from an EMBL/GenBank/DDBJ whole genome shotgun (WGS) entry which is preliminary data.</text>
</comment>
<evidence type="ECO:0000313" key="2">
    <source>
        <dbReference type="EMBL" id="GII95086.1"/>
    </source>
</evidence>
<proteinExistence type="predicted"/>
<reference evidence="2" key="1">
    <citation type="submission" date="2021-01" db="EMBL/GenBank/DDBJ databases">
        <title>Whole genome shotgun sequence of Sinosporangium siamense NBRC 109515.</title>
        <authorList>
            <person name="Komaki H."/>
            <person name="Tamura T."/>
        </authorList>
    </citation>
    <scope>NUCLEOTIDE SEQUENCE</scope>
    <source>
        <strain evidence="2">NBRC 109515</strain>
    </source>
</reference>
<sequence length="135" mass="15220">MAYAAITYKVKPGCEREITEIFADYRRPGSPFLRDAEGRQVGILLGTALFVKDDTVVRVIHYEGGTVEDVARHMSSQQGVREAERRMAPYLAESRDTQTAEGFMAYFSESTMTCVSALYIPTEFLHKESKINDAR</sequence>
<organism evidence="2 3">
    <name type="scientific">Sinosporangium siamense</name>
    <dbReference type="NCBI Taxonomy" id="1367973"/>
    <lineage>
        <taxon>Bacteria</taxon>
        <taxon>Bacillati</taxon>
        <taxon>Actinomycetota</taxon>
        <taxon>Actinomycetes</taxon>
        <taxon>Streptosporangiales</taxon>
        <taxon>Streptosporangiaceae</taxon>
        <taxon>Sinosporangium</taxon>
    </lineage>
</organism>
<dbReference type="Pfam" id="PF04486">
    <property type="entry name" value="SchA_CurD"/>
    <property type="match status" value="1"/>
</dbReference>
<name>A0A919V9A5_9ACTN</name>
<keyword evidence="3" id="KW-1185">Reference proteome</keyword>
<accession>A0A919V9A5</accession>
<evidence type="ECO:0000259" key="1">
    <source>
        <dbReference type="Pfam" id="PF04486"/>
    </source>
</evidence>
<feature type="domain" description="SchA/CurD-like" evidence="1">
    <location>
        <begin position="1"/>
        <end position="117"/>
    </location>
</feature>
<evidence type="ECO:0000313" key="3">
    <source>
        <dbReference type="Proteomes" id="UP000606172"/>
    </source>
</evidence>
<dbReference type="Proteomes" id="UP000606172">
    <property type="component" value="Unassembled WGS sequence"/>
</dbReference>
<dbReference type="EMBL" id="BOOW01000032">
    <property type="protein sequence ID" value="GII95086.1"/>
    <property type="molecule type" value="Genomic_DNA"/>
</dbReference>